<organism evidence="2 3">
    <name type="scientific">Actinomortierella ambigua</name>
    <dbReference type="NCBI Taxonomy" id="1343610"/>
    <lineage>
        <taxon>Eukaryota</taxon>
        <taxon>Fungi</taxon>
        <taxon>Fungi incertae sedis</taxon>
        <taxon>Mucoromycota</taxon>
        <taxon>Mortierellomycotina</taxon>
        <taxon>Mortierellomycetes</taxon>
        <taxon>Mortierellales</taxon>
        <taxon>Mortierellaceae</taxon>
        <taxon>Actinomortierella</taxon>
    </lineage>
</organism>
<keyword evidence="3" id="KW-1185">Reference proteome</keyword>
<dbReference type="OrthoDB" id="2488886at2759"/>
<dbReference type="Proteomes" id="UP000807716">
    <property type="component" value="Unassembled WGS sequence"/>
</dbReference>
<proteinExistence type="predicted"/>
<evidence type="ECO:0000313" key="3">
    <source>
        <dbReference type="Proteomes" id="UP000807716"/>
    </source>
</evidence>
<accession>A0A9P6Q448</accession>
<evidence type="ECO:0000313" key="2">
    <source>
        <dbReference type="EMBL" id="KAG0258092.1"/>
    </source>
</evidence>
<sequence>MSSTMRNQLLPDEVMWIIVEQVDDRRTLHALLTTSKLVFHAAVKRLWADPFRFLLFDREGFLCLLKYVLAISPCTRPDVVARRRAFSVSRLRSLRGRKHAGPYVNYLALIRHIEFDYDDLSDFFCDEVLMDIQVALPWAICDGHFGQLVTLTLLPCHVGEYLKTIPTMTRLTKIFWTRLEESDDSLEEIYRFVQAFVAEHGERGRQIDMAFEVDEFLDRDFYNSDDLIRIYRLLDPCPTSKQVIDNAADWARCLAHLEDMDFGHIRSISLTQSHQNLETVLPRCTRVETLSLRMVHRPLTLFGQALQDSQPCLQQSLEIQPPKGAPVFFPPPLKSISFSMPMGQFPSTMETLASSLGSTLEEIRLNLDCITSFDENPLATIVEDGVEAYHLQTVRWDFPQLRHLIVRNFTCEALTFDQGDMSGTPRLEHLEILTPFLGSFVSAHVPGWPESPRKCVQWRLPQLCKLMLDGPLAAQFNPISLAHSPLLQELSFNTAFPLTWTCKEGAEAPRVQCSTVPLPALTYLTLCGQSLLNLDIVTRAGPVDTPANGLAHGGGSGKTKSLSRPLSPPPLLTRLEKRRRRDQCRDPIYRGLLQADRFPRLQMLNIGSLPYTLLSWLVQAACQLPQLRHVNVASMEDTVPAEFELSCLGLAQSSSISKTDRLQCIYFSFPVVQGYKKRCLDAA</sequence>
<gene>
    <name evidence="2" type="ORF">DFQ27_004804</name>
</gene>
<dbReference type="AlphaFoldDB" id="A0A9P6Q448"/>
<comment type="caution">
    <text evidence="2">The sequence shown here is derived from an EMBL/GenBank/DDBJ whole genome shotgun (WGS) entry which is preliminary data.</text>
</comment>
<name>A0A9P6Q448_9FUNG</name>
<dbReference type="SUPFAM" id="SSF52047">
    <property type="entry name" value="RNI-like"/>
    <property type="match status" value="1"/>
</dbReference>
<protein>
    <submittedName>
        <fullName evidence="2">Uncharacterized protein</fullName>
    </submittedName>
</protein>
<dbReference type="EMBL" id="JAAAJB010000337">
    <property type="protein sequence ID" value="KAG0258092.1"/>
    <property type="molecule type" value="Genomic_DNA"/>
</dbReference>
<feature type="region of interest" description="Disordered" evidence="1">
    <location>
        <begin position="545"/>
        <end position="571"/>
    </location>
</feature>
<evidence type="ECO:0000256" key="1">
    <source>
        <dbReference type="SAM" id="MobiDB-lite"/>
    </source>
</evidence>
<reference evidence="2" key="1">
    <citation type="journal article" date="2020" name="Fungal Divers.">
        <title>Resolving the Mortierellaceae phylogeny through synthesis of multi-gene phylogenetics and phylogenomics.</title>
        <authorList>
            <person name="Vandepol N."/>
            <person name="Liber J."/>
            <person name="Desiro A."/>
            <person name="Na H."/>
            <person name="Kennedy M."/>
            <person name="Barry K."/>
            <person name="Grigoriev I.V."/>
            <person name="Miller A.N."/>
            <person name="O'Donnell K."/>
            <person name="Stajich J.E."/>
            <person name="Bonito G."/>
        </authorList>
    </citation>
    <scope>NUCLEOTIDE SEQUENCE</scope>
    <source>
        <strain evidence="2">BC1065</strain>
    </source>
</reference>